<keyword evidence="8" id="KW-1185">Reference proteome</keyword>
<comment type="catalytic activity">
    <reaction evidence="5">
        <text>a 4-saturated-(3S)-3-hydroxyacyl-CoA = a (3E)-enoyl-CoA + H2O</text>
        <dbReference type="Rhea" id="RHEA:20724"/>
        <dbReference type="ChEBI" id="CHEBI:15377"/>
        <dbReference type="ChEBI" id="CHEBI:58521"/>
        <dbReference type="ChEBI" id="CHEBI:137480"/>
        <dbReference type="EC" id="4.2.1.17"/>
    </reaction>
</comment>
<reference evidence="7 8" key="1">
    <citation type="submission" date="2018-07" db="EMBL/GenBank/DDBJ databases">
        <title>Genomic Encyclopedia of Type Strains, Phase IV (KMG-IV): sequencing the most valuable type-strain genomes for metagenomic binning, comparative biology and taxonomic classification.</title>
        <authorList>
            <person name="Goeker M."/>
        </authorList>
    </citation>
    <scope>NUCLEOTIDE SEQUENCE [LARGE SCALE GENOMIC DNA]</scope>
    <source>
        <strain evidence="7 8">DSM 44290</strain>
    </source>
</reference>
<dbReference type="PANTHER" id="PTHR11941">
    <property type="entry name" value="ENOYL-COA HYDRATASE-RELATED"/>
    <property type="match status" value="1"/>
</dbReference>
<organism evidence="7 8">
    <name type="scientific">Nocardia pseudobrasiliensis</name>
    <dbReference type="NCBI Taxonomy" id="45979"/>
    <lineage>
        <taxon>Bacteria</taxon>
        <taxon>Bacillati</taxon>
        <taxon>Actinomycetota</taxon>
        <taxon>Actinomycetes</taxon>
        <taxon>Mycobacteriales</taxon>
        <taxon>Nocardiaceae</taxon>
        <taxon>Nocardia</taxon>
    </lineage>
</organism>
<dbReference type="AlphaFoldDB" id="A0A370IDW8"/>
<dbReference type="CDD" id="cd06558">
    <property type="entry name" value="crotonase-like"/>
    <property type="match status" value="1"/>
</dbReference>
<comment type="similarity">
    <text evidence="2 6">Belongs to the enoyl-CoA hydratase/isomerase family.</text>
</comment>
<evidence type="ECO:0000256" key="6">
    <source>
        <dbReference type="RuleBase" id="RU003707"/>
    </source>
</evidence>
<comment type="catalytic activity">
    <reaction evidence="4">
        <text>a (3S)-3-hydroxyacyl-CoA = a (2E)-enoyl-CoA + H2O</text>
        <dbReference type="Rhea" id="RHEA:16105"/>
        <dbReference type="ChEBI" id="CHEBI:15377"/>
        <dbReference type="ChEBI" id="CHEBI:57318"/>
        <dbReference type="ChEBI" id="CHEBI:58856"/>
        <dbReference type="EC" id="4.2.1.17"/>
    </reaction>
</comment>
<dbReference type="PROSITE" id="PS00166">
    <property type="entry name" value="ENOYL_COA_HYDRATASE"/>
    <property type="match status" value="1"/>
</dbReference>
<comment type="caution">
    <text evidence="7">The sequence shown here is derived from an EMBL/GenBank/DDBJ whole genome shotgun (WGS) entry which is preliminary data.</text>
</comment>
<keyword evidence="3" id="KW-0443">Lipid metabolism</keyword>
<gene>
    <name evidence="7" type="ORF">DFR76_101441</name>
</gene>
<dbReference type="EMBL" id="QQBC01000001">
    <property type="protein sequence ID" value="RDI68905.1"/>
    <property type="molecule type" value="Genomic_DNA"/>
</dbReference>
<protein>
    <submittedName>
        <fullName evidence="7">Enoyl-CoA hydratase/carnithine racemase</fullName>
    </submittedName>
</protein>
<dbReference type="Pfam" id="PF00378">
    <property type="entry name" value="ECH_1"/>
    <property type="match status" value="2"/>
</dbReference>
<sequence length="309" mass="33242">MLITEQSGAVLTAAMNNPPFNFLDTPLMLELERLIERVDRDPGVRAVIITSAVPEVFISHYDVGEILQGAERMPIPVPVPLAAVALRGLAPLRRVPGVRKLLDHGPSAGVAGLLRYHAVIARMRRSSTVFVAAINGRALGGGLELALGCDIRVMADGPYEIGQPEILIGLLPGGGGIQALSRSVGISATVEMVLEGRPLTPRQALDVGILHHLAEPDRTIAVATEIAERLTRRSPAAVRAIKHAAYGGAALNRGLAMERNFFLALATRRDTRQAMRDYRDTVGAYERSGAGLPGFVTEQLPRLLRGREW</sequence>
<keyword evidence="3" id="KW-0276">Fatty acid metabolism</keyword>
<evidence type="ECO:0000256" key="1">
    <source>
        <dbReference type="ARBA" id="ARBA00002994"/>
    </source>
</evidence>
<evidence type="ECO:0000313" key="8">
    <source>
        <dbReference type="Proteomes" id="UP000254869"/>
    </source>
</evidence>
<dbReference type="Gene3D" id="3.90.226.10">
    <property type="entry name" value="2-enoyl-CoA Hydratase, Chain A, domain 1"/>
    <property type="match status" value="1"/>
</dbReference>
<evidence type="ECO:0000256" key="2">
    <source>
        <dbReference type="ARBA" id="ARBA00005254"/>
    </source>
</evidence>
<dbReference type="InterPro" id="IPR001753">
    <property type="entry name" value="Enoyl-CoA_hydra/iso"/>
</dbReference>
<dbReference type="GO" id="GO:0006635">
    <property type="term" value="P:fatty acid beta-oxidation"/>
    <property type="evidence" value="ECO:0007669"/>
    <property type="project" value="TreeGrafter"/>
</dbReference>
<evidence type="ECO:0000256" key="5">
    <source>
        <dbReference type="ARBA" id="ARBA00023717"/>
    </source>
</evidence>
<dbReference type="Proteomes" id="UP000254869">
    <property type="component" value="Unassembled WGS sequence"/>
</dbReference>
<dbReference type="PANTHER" id="PTHR11941:SF54">
    <property type="entry name" value="ENOYL-COA HYDRATASE, MITOCHONDRIAL"/>
    <property type="match status" value="1"/>
</dbReference>
<dbReference type="STRING" id="1210086.GCA_001613105_00294"/>
<dbReference type="RefSeq" id="WP_169813635.1">
    <property type="nucleotide sequence ID" value="NZ_QQBC01000001.1"/>
</dbReference>
<comment type="function">
    <text evidence="1">Could possibly oxidize fatty acids using specific components.</text>
</comment>
<evidence type="ECO:0000256" key="3">
    <source>
        <dbReference type="ARBA" id="ARBA00022832"/>
    </source>
</evidence>
<evidence type="ECO:0000313" key="7">
    <source>
        <dbReference type="EMBL" id="RDI68905.1"/>
    </source>
</evidence>
<dbReference type="SUPFAM" id="SSF52096">
    <property type="entry name" value="ClpP/crotonase"/>
    <property type="match status" value="1"/>
</dbReference>
<dbReference type="InterPro" id="IPR018376">
    <property type="entry name" value="Enoyl-CoA_hyd/isom_CS"/>
</dbReference>
<accession>A0A370IDW8</accession>
<proteinExistence type="inferred from homology"/>
<dbReference type="InterPro" id="IPR029045">
    <property type="entry name" value="ClpP/crotonase-like_dom_sf"/>
</dbReference>
<evidence type="ECO:0000256" key="4">
    <source>
        <dbReference type="ARBA" id="ARBA00023709"/>
    </source>
</evidence>
<name>A0A370IDW8_9NOCA</name>
<dbReference type="GO" id="GO:0004300">
    <property type="term" value="F:enoyl-CoA hydratase activity"/>
    <property type="evidence" value="ECO:0007669"/>
    <property type="project" value="UniProtKB-EC"/>
</dbReference>